<dbReference type="OrthoDB" id="9784671at2"/>
<feature type="transmembrane region" description="Helical" evidence="8">
    <location>
        <begin position="229"/>
        <end position="251"/>
    </location>
</feature>
<feature type="transmembrane region" description="Helical" evidence="8">
    <location>
        <begin position="351"/>
        <end position="370"/>
    </location>
</feature>
<dbReference type="EMBL" id="VLKU01000009">
    <property type="protein sequence ID" value="TWI31455.1"/>
    <property type="molecule type" value="Genomic_DNA"/>
</dbReference>
<evidence type="ECO:0000313" key="10">
    <source>
        <dbReference type="EMBL" id="TWI31455.1"/>
    </source>
</evidence>
<dbReference type="InterPro" id="IPR000412">
    <property type="entry name" value="ABC_2_transport"/>
</dbReference>
<keyword evidence="4 8" id="KW-1003">Cell membrane</keyword>
<keyword evidence="11" id="KW-1185">Reference proteome</keyword>
<dbReference type="PROSITE" id="PS51012">
    <property type="entry name" value="ABC_TM2"/>
    <property type="match status" value="1"/>
</dbReference>
<proteinExistence type="inferred from homology"/>
<dbReference type="PANTHER" id="PTHR30294">
    <property type="entry name" value="MEMBRANE COMPONENT OF ABC TRANSPORTER YHHJ-RELATED"/>
    <property type="match status" value="1"/>
</dbReference>
<dbReference type="InterPro" id="IPR013525">
    <property type="entry name" value="ABC2_TM"/>
</dbReference>
<feature type="transmembrane region" description="Helical" evidence="8">
    <location>
        <begin position="257"/>
        <end position="281"/>
    </location>
</feature>
<sequence length="375" mass="40896">MSAGGFSRRRLVALVRKETRQMLRDRSNLVVGLLLPLVLVLLFGYGLSFDVRNGRIAVVMEDSSAATSSIVAGLAGSDYLDPIWTNSMVEAEGMIRVGRADAILRVPPDFTRDVVSGGAQLQLILNGVDSNTAQSIESYATGAIQMALAHIADRQGSAAPSGVTVVQRVWFNEANTSTWFLVPGLIVLVMTLIGAFLTSLLIAREWERGTLEALFVTPMRPLELVLAKLAPYLVIGAIDLVMCLIAARYLFGVPMRGSLWIITLSSMLYLLVSLALGLVISGVTRNQFAASQMALLASFMPAMMLSGFVFDLRNVPPVIQMVSQILPATHFMGLIKTLFMAGDYWPQILRANAILALYAVLLIYLSWRMLAKRLD</sequence>
<keyword evidence="3 8" id="KW-0813">Transport</keyword>
<comment type="caution">
    <text evidence="10">The sequence shown here is derived from an EMBL/GenBank/DDBJ whole genome shotgun (WGS) entry which is preliminary data.</text>
</comment>
<dbReference type="PANTHER" id="PTHR30294:SF29">
    <property type="entry name" value="MULTIDRUG ABC TRANSPORTER PERMEASE YBHS-RELATED"/>
    <property type="match status" value="1"/>
</dbReference>
<gene>
    <name evidence="10" type="ORF">IQ24_02906</name>
</gene>
<evidence type="ECO:0000313" key="11">
    <source>
        <dbReference type="Proteomes" id="UP000316225"/>
    </source>
</evidence>
<evidence type="ECO:0000256" key="6">
    <source>
        <dbReference type="ARBA" id="ARBA00022989"/>
    </source>
</evidence>
<dbReference type="PRINTS" id="PR00164">
    <property type="entry name" value="ABC2TRNSPORT"/>
</dbReference>
<feature type="transmembrane region" description="Helical" evidence="8">
    <location>
        <begin position="179"/>
        <end position="203"/>
    </location>
</feature>
<protein>
    <recommendedName>
        <fullName evidence="8">Transport permease protein</fullName>
    </recommendedName>
</protein>
<feature type="domain" description="ABC transmembrane type-2" evidence="9">
    <location>
        <begin position="133"/>
        <end position="373"/>
    </location>
</feature>
<evidence type="ECO:0000256" key="4">
    <source>
        <dbReference type="ARBA" id="ARBA00022475"/>
    </source>
</evidence>
<dbReference type="Pfam" id="PF12698">
    <property type="entry name" value="ABC2_membrane_3"/>
    <property type="match status" value="1"/>
</dbReference>
<dbReference type="Gene3D" id="3.40.1710.10">
    <property type="entry name" value="abc type-2 transporter like domain"/>
    <property type="match status" value="1"/>
</dbReference>
<feature type="transmembrane region" description="Helical" evidence="8">
    <location>
        <begin position="293"/>
        <end position="312"/>
    </location>
</feature>
<dbReference type="Proteomes" id="UP000316225">
    <property type="component" value="Unassembled WGS sequence"/>
</dbReference>
<comment type="subcellular location">
    <subcellularLocation>
        <location evidence="8">Cell inner membrane</location>
        <topology evidence="8">Multi-pass membrane protein</topology>
    </subcellularLocation>
    <subcellularLocation>
        <location evidence="1">Cell membrane</location>
        <topology evidence="1">Multi-pass membrane protein</topology>
    </subcellularLocation>
</comment>
<evidence type="ECO:0000256" key="2">
    <source>
        <dbReference type="ARBA" id="ARBA00007783"/>
    </source>
</evidence>
<evidence type="ECO:0000256" key="8">
    <source>
        <dbReference type="RuleBase" id="RU361157"/>
    </source>
</evidence>
<dbReference type="RefSeq" id="WP_145399001.1">
    <property type="nucleotide sequence ID" value="NZ_VLKU01000009.1"/>
</dbReference>
<keyword evidence="5 8" id="KW-0812">Transmembrane</keyword>
<dbReference type="GO" id="GO:0140359">
    <property type="term" value="F:ABC-type transporter activity"/>
    <property type="evidence" value="ECO:0007669"/>
    <property type="project" value="InterPro"/>
</dbReference>
<keyword evidence="7 8" id="KW-0472">Membrane</keyword>
<accession>A0A562NH00</accession>
<feature type="transmembrane region" description="Helical" evidence="8">
    <location>
        <begin position="29"/>
        <end position="47"/>
    </location>
</feature>
<keyword evidence="6 8" id="KW-1133">Transmembrane helix</keyword>
<dbReference type="GO" id="GO:0043190">
    <property type="term" value="C:ATP-binding cassette (ABC) transporter complex"/>
    <property type="evidence" value="ECO:0007669"/>
    <property type="project" value="InterPro"/>
</dbReference>
<organism evidence="10 11">
    <name type="scientific">Paracoccus sulfuroxidans</name>
    <dbReference type="NCBI Taxonomy" id="384678"/>
    <lineage>
        <taxon>Bacteria</taxon>
        <taxon>Pseudomonadati</taxon>
        <taxon>Pseudomonadota</taxon>
        <taxon>Alphaproteobacteria</taxon>
        <taxon>Rhodobacterales</taxon>
        <taxon>Paracoccaceae</taxon>
        <taxon>Paracoccus</taxon>
    </lineage>
</organism>
<evidence type="ECO:0000256" key="5">
    <source>
        <dbReference type="ARBA" id="ARBA00022692"/>
    </source>
</evidence>
<dbReference type="AlphaFoldDB" id="A0A562NH00"/>
<evidence type="ECO:0000259" key="9">
    <source>
        <dbReference type="PROSITE" id="PS51012"/>
    </source>
</evidence>
<reference evidence="10 11" key="1">
    <citation type="journal article" date="2015" name="Stand. Genomic Sci.">
        <title>Genomic Encyclopedia of Bacterial and Archaeal Type Strains, Phase III: the genomes of soil and plant-associated and newly described type strains.</title>
        <authorList>
            <person name="Whitman W.B."/>
            <person name="Woyke T."/>
            <person name="Klenk H.P."/>
            <person name="Zhou Y."/>
            <person name="Lilburn T.G."/>
            <person name="Beck B.J."/>
            <person name="De Vos P."/>
            <person name="Vandamme P."/>
            <person name="Eisen J.A."/>
            <person name="Garrity G."/>
            <person name="Hugenholtz P."/>
            <person name="Kyrpides N.C."/>
        </authorList>
    </citation>
    <scope>NUCLEOTIDE SEQUENCE [LARGE SCALE GENOMIC DNA]</scope>
    <source>
        <strain evidence="10 11">CGMCC 1.5364</strain>
    </source>
</reference>
<evidence type="ECO:0000256" key="1">
    <source>
        <dbReference type="ARBA" id="ARBA00004651"/>
    </source>
</evidence>
<dbReference type="InterPro" id="IPR047817">
    <property type="entry name" value="ABC2_TM_bact-type"/>
</dbReference>
<evidence type="ECO:0000256" key="7">
    <source>
        <dbReference type="ARBA" id="ARBA00023136"/>
    </source>
</evidence>
<comment type="similarity">
    <text evidence="2 8">Belongs to the ABC-2 integral membrane protein family.</text>
</comment>
<evidence type="ECO:0000256" key="3">
    <source>
        <dbReference type="ARBA" id="ARBA00022448"/>
    </source>
</evidence>
<dbReference type="InterPro" id="IPR051449">
    <property type="entry name" value="ABC-2_transporter_component"/>
</dbReference>
<name>A0A562NH00_9RHOB</name>